<dbReference type="GO" id="GO:0009229">
    <property type="term" value="P:thiamine diphosphate biosynthetic process"/>
    <property type="evidence" value="ECO:0007669"/>
    <property type="project" value="UniProtKB-UniRule"/>
</dbReference>
<dbReference type="NCBIfam" id="TIGR01379">
    <property type="entry name" value="thiL"/>
    <property type="match status" value="1"/>
</dbReference>
<evidence type="ECO:0000259" key="4">
    <source>
        <dbReference type="Pfam" id="PF02769"/>
    </source>
</evidence>
<evidence type="ECO:0000313" key="5">
    <source>
        <dbReference type="EMBL" id="GJM60192.1"/>
    </source>
</evidence>
<keyword evidence="2" id="KW-0460">Magnesium</keyword>
<accession>A0AAN5AIT5</accession>
<feature type="binding site" evidence="2">
    <location>
        <position position="58"/>
    </location>
    <ligand>
        <name>Mg(2+)</name>
        <dbReference type="ChEBI" id="CHEBI:18420"/>
        <label>1</label>
    </ligand>
</feature>
<reference evidence="5 6" key="1">
    <citation type="submission" date="2021-12" db="EMBL/GenBank/DDBJ databases">
        <title>Genome sequencing of bacteria with rrn-lacking chromosome and rrn-plasmid.</title>
        <authorList>
            <person name="Anda M."/>
            <person name="Iwasaki W."/>
        </authorList>
    </citation>
    <scope>NUCLEOTIDE SEQUENCE [LARGE SCALE GENOMIC DNA]</scope>
    <source>
        <strain evidence="5 6">NBRC 15940</strain>
    </source>
</reference>
<dbReference type="InterPro" id="IPR006283">
    <property type="entry name" value="ThiL-like"/>
</dbReference>
<dbReference type="Proteomes" id="UP001310022">
    <property type="component" value="Unassembled WGS sequence"/>
</dbReference>
<dbReference type="InterPro" id="IPR010918">
    <property type="entry name" value="PurM-like_C_dom"/>
</dbReference>
<dbReference type="Pfam" id="PF02769">
    <property type="entry name" value="AIRS_C"/>
    <property type="match status" value="1"/>
</dbReference>
<comment type="miscellaneous">
    <text evidence="2">Reaction mechanism of ThiL seems to utilize a direct, inline transfer of the gamma-phosphate of ATP to TMP rather than a phosphorylated enzyme intermediate.</text>
</comment>
<feature type="binding site" evidence="2">
    <location>
        <position position="88"/>
    </location>
    <ligand>
        <name>Mg(2+)</name>
        <dbReference type="ChEBI" id="CHEBI:18420"/>
        <label>4</label>
    </ligand>
</feature>
<dbReference type="InterPro" id="IPR036921">
    <property type="entry name" value="PurM-like_N_sf"/>
</dbReference>
<keyword evidence="2" id="KW-0479">Metal-binding</keyword>
<feature type="binding site" evidence="2">
    <location>
        <position position="136"/>
    </location>
    <ligand>
        <name>Mg(2+)</name>
        <dbReference type="ChEBI" id="CHEBI:18420"/>
        <label>1</label>
    </ligand>
</feature>
<feature type="binding site" evidence="2">
    <location>
        <position position="242"/>
    </location>
    <ligand>
        <name>Mg(2+)</name>
        <dbReference type="ChEBI" id="CHEBI:18420"/>
        <label>5</label>
    </ligand>
</feature>
<proteinExistence type="inferred from homology"/>
<feature type="binding site" evidence="2">
    <location>
        <position position="88"/>
    </location>
    <ligand>
        <name>Mg(2+)</name>
        <dbReference type="ChEBI" id="CHEBI:18420"/>
        <label>3</label>
    </ligand>
</feature>
<feature type="binding site" evidence="2">
    <location>
        <position position="88"/>
    </location>
    <ligand>
        <name>Mg(2+)</name>
        <dbReference type="ChEBI" id="CHEBI:18420"/>
        <label>2</label>
    </ligand>
</feature>
<feature type="binding site" evidence="2">
    <location>
        <begin position="135"/>
        <end position="136"/>
    </location>
    <ligand>
        <name>ATP</name>
        <dbReference type="ChEBI" id="CHEBI:30616"/>
    </ligand>
</feature>
<dbReference type="EMBL" id="BQKE01000001">
    <property type="protein sequence ID" value="GJM60192.1"/>
    <property type="molecule type" value="Genomic_DNA"/>
</dbReference>
<dbReference type="GO" id="GO:0009030">
    <property type="term" value="F:thiamine-phosphate kinase activity"/>
    <property type="evidence" value="ECO:0007669"/>
    <property type="project" value="UniProtKB-UniRule"/>
</dbReference>
<organism evidence="5 6">
    <name type="scientific">Persicobacter diffluens</name>
    <dbReference type="NCBI Taxonomy" id="981"/>
    <lineage>
        <taxon>Bacteria</taxon>
        <taxon>Pseudomonadati</taxon>
        <taxon>Bacteroidota</taxon>
        <taxon>Cytophagia</taxon>
        <taxon>Cytophagales</taxon>
        <taxon>Persicobacteraceae</taxon>
        <taxon>Persicobacter</taxon>
    </lineage>
</organism>
<dbReference type="SUPFAM" id="SSF56042">
    <property type="entry name" value="PurM C-terminal domain-like"/>
    <property type="match status" value="1"/>
</dbReference>
<keyword evidence="1 2" id="KW-0784">Thiamine biosynthesis</keyword>
<dbReference type="GO" id="GO:0005524">
    <property type="term" value="F:ATP binding"/>
    <property type="evidence" value="ECO:0007669"/>
    <property type="project" value="UniProtKB-UniRule"/>
</dbReference>
<keyword evidence="2" id="KW-0547">Nucleotide-binding</keyword>
<sequence>MSTADNNKRTELGALGEFGIIDRIAENFKTHKQASTALGIGDDAALIDCGDFYQVISTDMLVEGIHFDLSYMPLQHLGFKSVSVNISDIAAMNAIPKQITVNVALSNRFSVEAVDAIYDGIQKACDTFGVDLVGGDTTSSPGGLMISITAIGTAEKDTVVKRSGASSGDIICATGDLGAAYIGLQVLMREKAEFKANPNMQPKLEQYDYVVGRQLRPMARMDVIHELGKLGVVPTAMMDISDGLASELMHISKQSNVGVNVFEDKLPIHQITYENAVEFQLDPVIAAMNGGEDYELLFCIKQDDYEKIKNLPDVHTIGYIQDLEKGRNLVSKQGNVYPLKAQGFTHM</sequence>
<protein>
    <recommendedName>
        <fullName evidence="2">Thiamine-monophosphate kinase</fullName>
        <shortName evidence="2">TMP kinase</shortName>
        <shortName evidence="2">Thiamine-phosphate kinase</shortName>
        <ecNumber evidence="2">2.7.4.16</ecNumber>
    </recommendedName>
</protein>
<feature type="binding site" evidence="2">
    <location>
        <position position="162"/>
    </location>
    <ligand>
        <name>ATP</name>
        <dbReference type="ChEBI" id="CHEBI:30616"/>
    </ligand>
</feature>
<feature type="binding site" evidence="2">
    <location>
        <position position="292"/>
    </location>
    <ligand>
        <name>substrate</name>
    </ligand>
</feature>
<evidence type="ECO:0000256" key="2">
    <source>
        <dbReference type="HAMAP-Rule" id="MF_02128"/>
    </source>
</evidence>
<dbReference type="GO" id="GO:0000287">
    <property type="term" value="F:magnesium ion binding"/>
    <property type="evidence" value="ECO:0007669"/>
    <property type="project" value="UniProtKB-UniRule"/>
</dbReference>
<comment type="catalytic activity">
    <reaction evidence="2">
        <text>thiamine phosphate + ATP = thiamine diphosphate + ADP</text>
        <dbReference type="Rhea" id="RHEA:15913"/>
        <dbReference type="ChEBI" id="CHEBI:30616"/>
        <dbReference type="ChEBI" id="CHEBI:37575"/>
        <dbReference type="ChEBI" id="CHEBI:58937"/>
        <dbReference type="ChEBI" id="CHEBI:456216"/>
        <dbReference type="EC" id="2.7.4.16"/>
    </reaction>
</comment>
<dbReference type="CDD" id="cd02194">
    <property type="entry name" value="ThiL"/>
    <property type="match status" value="1"/>
</dbReference>
<feature type="binding site" evidence="2">
    <location>
        <position position="344"/>
    </location>
    <ligand>
        <name>substrate</name>
    </ligand>
</feature>
<dbReference type="SUPFAM" id="SSF55326">
    <property type="entry name" value="PurM N-terminal domain-like"/>
    <property type="match status" value="1"/>
</dbReference>
<evidence type="ECO:0000259" key="3">
    <source>
        <dbReference type="Pfam" id="PF00586"/>
    </source>
</evidence>
<evidence type="ECO:0000256" key="1">
    <source>
        <dbReference type="ARBA" id="ARBA00022977"/>
    </source>
</evidence>
<feature type="domain" description="PurM-like C-terminal" evidence="4">
    <location>
        <begin position="167"/>
        <end position="311"/>
    </location>
</feature>
<comment type="similarity">
    <text evidence="2">Belongs to the thiamine-monophosphate kinase family.</text>
</comment>
<dbReference type="PIRSF" id="PIRSF005303">
    <property type="entry name" value="Thiam_monoph_kin"/>
    <property type="match status" value="1"/>
</dbReference>
<dbReference type="Gene3D" id="3.30.1330.10">
    <property type="entry name" value="PurM-like, N-terminal domain"/>
    <property type="match status" value="1"/>
</dbReference>
<feature type="binding site" evidence="2">
    <location>
        <position position="66"/>
    </location>
    <ligand>
        <name>substrate</name>
    </ligand>
</feature>
<dbReference type="Gene3D" id="3.90.650.10">
    <property type="entry name" value="PurM-like C-terminal domain"/>
    <property type="match status" value="1"/>
</dbReference>
<feature type="binding site" evidence="2">
    <location>
        <position position="118"/>
    </location>
    <ligand>
        <name>ATP</name>
        <dbReference type="ChEBI" id="CHEBI:30616"/>
    </ligand>
</feature>
<keyword evidence="2 5" id="KW-0418">Kinase</keyword>
<dbReference type="EC" id="2.7.4.16" evidence="2"/>
<keyword evidence="2" id="KW-0067">ATP-binding</keyword>
<feature type="binding site" evidence="2">
    <location>
        <position position="241"/>
    </location>
    <ligand>
        <name>ATP</name>
        <dbReference type="ChEBI" id="CHEBI:30616"/>
    </ligand>
</feature>
<feature type="binding site" evidence="2">
    <location>
        <position position="239"/>
    </location>
    <ligand>
        <name>Mg(2+)</name>
        <dbReference type="ChEBI" id="CHEBI:18420"/>
        <label>3</label>
    </ligand>
</feature>
<feature type="binding site" evidence="2">
    <location>
        <position position="43"/>
    </location>
    <ligand>
        <name>Mg(2+)</name>
        <dbReference type="ChEBI" id="CHEBI:18420"/>
        <label>4</label>
    </ligand>
</feature>
<feature type="binding site" evidence="2">
    <location>
        <position position="43"/>
    </location>
    <ligand>
        <name>Mg(2+)</name>
        <dbReference type="ChEBI" id="CHEBI:18420"/>
        <label>3</label>
    </ligand>
</feature>
<dbReference type="InterPro" id="IPR016188">
    <property type="entry name" value="PurM-like_N"/>
</dbReference>
<name>A0AAN5AIT5_9BACT</name>
<evidence type="ECO:0000313" key="6">
    <source>
        <dbReference type="Proteomes" id="UP001310022"/>
    </source>
</evidence>
<dbReference type="AlphaFoldDB" id="A0AAN5AIT5"/>
<feature type="binding site" evidence="2">
    <location>
        <position position="59"/>
    </location>
    <ligand>
        <name>Mg(2+)</name>
        <dbReference type="ChEBI" id="CHEBI:18420"/>
        <label>1</label>
    </ligand>
</feature>
<dbReference type="Pfam" id="PF00586">
    <property type="entry name" value="AIRS"/>
    <property type="match status" value="1"/>
</dbReference>
<comment type="caution">
    <text evidence="5">The sequence shown here is derived from an EMBL/GenBank/DDBJ whole genome shotgun (WGS) entry which is preliminary data.</text>
</comment>
<feature type="domain" description="PurM-like N-terminal" evidence="3">
    <location>
        <begin position="41"/>
        <end position="153"/>
    </location>
</feature>
<dbReference type="InterPro" id="IPR036676">
    <property type="entry name" value="PurM-like_C_sf"/>
</dbReference>
<feature type="binding site" evidence="2">
    <location>
        <position position="57"/>
    </location>
    <ligand>
        <name>Mg(2+)</name>
        <dbReference type="ChEBI" id="CHEBI:18420"/>
        <label>4</label>
    </ligand>
</feature>
<dbReference type="RefSeq" id="WP_338236030.1">
    <property type="nucleotide sequence ID" value="NZ_BQKE01000001.1"/>
</dbReference>
<feature type="binding site" evidence="2">
    <location>
        <position position="59"/>
    </location>
    <ligand>
        <name>Mg(2+)</name>
        <dbReference type="ChEBI" id="CHEBI:18420"/>
        <label>2</label>
    </ligand>
</feature>
<keyword evidence="6" id="KW-1185">Reference proteome</keyword>
<gene>
    <name evidence="2 5" type="primary">thiL</name>
    <name evidence="5" type="ORF">PEDI_07440</name>
</gene>
<comment type="pathway">
    <text evidence="2">Cofactor biosynthesis; thiamine diphosphate biosynthesis; thiamine diphosphate from thiamine phosphate: step 1/1.</text>
</comment>
<comment type="function">
    <text evidence="2">Catalyzes the ATP-dependent phosphorylation of thiamine-monophosphate (TMP) to form thiamine-pyrophosphate (TPP), the active form of vitamin B1.</text>
</comment>
<dbReference type="GO" id="GO:0009228">
    <property type="term" value="P:thiamine biosynthetic process"/>
    <property type="evidence" value="ECO:0007669"/>
    <property type="project" value="UniProtKB-KW"/>
</dbReference>
<dbReference type="HAMAP" id="MF_02128">
    <property type="entry name" value="TMP_kinase"/>
    <property type="match status" value="1"/>
</dbReference>
<keyword evidence="2" id="KW-0808">Transferase</keyword>
<dbReference type="PANTHER" id="PTHR30270">
    <property type="entry name" value="THIAMINE-MONOPHOSPHATE KINASE"/>
    <property type="match status" value="1"/>
</dbReference>
<dbReference type="PANTHER" id="PTHR30270:SF0">
    <property type="entry name" value="THIAMINE-MONOPHOSPHATE KINASE"/>
    <property type="match status" value="1"/>
</dbReference>